<dbReference type="OrthoDB" id="2999773at2759"/>
<evidence type="ECO:0000313" key="2">
    <source>
        <dbReference type="Proteomes" id="UP000824998"/>
    </source>
</evidence>
<organism evidence="1 2">
    <name type="scientific">Amylocarpus encephaloides</name>
    <dbReference type="NCBI Taxonomy" id="45428"/>
    <lineage>
        <taxon>Eukaryota</taxon>
        <taxon>Fungi</taxon>
        <taxon>Dikarya</taxon>
        <taxon>Ascomycota</taxon>
        <taxon>Pezizomycotina</taxon>
        <taxon>Leotiomycetes</taxon>
        <taxon>Helotiales</taxon>
        <taxon>Helotiales incertae sedis</taxon>
        <taxon>Amylocarpus</taxon>
    </lineage>
</organism>
<gene>
    <name evidence="1" type="ORF">BJ875DRAFT_417963</name>
</gene>
<comment type="caution">
    <text evidence="1">The sequence shown here is derived from an EMBL/GenBank/DDBJ whole genome shotgun (WGS) entry which is preliminary data.</text>
</comment>
<accession>A0A9P7YQ26</accession>
<dbReference type="Proteomes" id="UP000824998">
    <property type="component" value="Unassembled WGS sequence"/>
</dbReference>
<evidence type="ECO:0000313" key="1">
    <source>
        <dbReference type="EMBL" id="KAG9237566.1"/>
    </source>
</evidence>
<name>A0A9P7YQ26_9HELO</name>
<proteinExistence type="predicted"/>
<keyword evidence="2" id="KW-1185">Reference proteome</keyword>
<dbReference type="AlphaFoldDB" id="A0A9P7YQ26"/>
<dbReference type="EMBL" id="MU251384">
    <property type="protein sequence ID" value="KAG9237566.1"/>
    <property type="molecule type" value="Genomic_DNA"/>
</dbReference>
<reference evidence="1" key="1">
    <citation type="journal article" date="2021" name="IMA Fungus">
        <title>Genomic characterization of three marine fungi, including Emericellopsis atlantica sp. nov. with signatures of a generalist lifestyle and marine biomass degradation.</title>
        <authorList>
            <person name="Hagestad O.C."/>
            <person name="Hou L."/>
            <person name="Andersen J.H."/>
            <person name="Hansen E.H."/>
            <person name="Altermark B."/>
            <person name="Li C."/>
            <person name="Kuhnert E."/>
            <person name="Cox R.J."/>
            <person name="Crous P.W."/>
            <person name="Spatafora J.W."/>
            <person name="Lail K."/>
            <person name="Amirebrahimi M."/>
            <person name="Lipzen A."/>
            <person name="Pangilinan J."/>
            <person name="Andreopoulos W."/>
            <person name="Hayes R.D."/>
            <person name="Ng V."/>
            <person name="Grigoriev I.V."/>
            <person name="Jackson S.A."/>
            <person name="Sutton T.D.S."/>
            <person name="Dobson A.D.W."/>
            <person name="Rama T."/>
        </authorList>
    </citation>
    <scope>NUCLEOTIDE SEQUENCE</scope>
    <source>
        <strain evidence="1">TRa018bII</strain>
    </source>
</reference>
<protein>
    <submittedName>
        <fullName evidence="1">Uncharacterized protein</fullName>
    </submittedName>
</protein>
<dbReference type="InterPro" id="IPR046670">
    <property type="entry name" value="DUF6540"/>
</dbReference>
<sequence length="161" mass="18097">MSRPVYLIIFHSPIFAAHWALWVPQLREGKCEDTGKIISVQGSPSEGFVHEFERNYDLSKETRSHVLKLLCDIPSTLVAEATSEHCIDNAPIDELERSACKIQAPSPSLRSSTSVSLSCPILTRIKIQNCQTWLHEWVSSMVDDEVFPKHALTVLDQAPKN</sequence>
<dbReference type="Pfam" id="PF20174">
    <property type="entry name" value="DUF6540"/>
    <property type="match status" value="1"/>
</dbReference>